<accession>A0AAW0CJ12</accession>
<evidence type="ECO:0000256" key="1">
    <source>
        <dbReference type="SAM" id="MobiDB-lite"/>
    </source>
</evidence>
<evidence type="ECO:0000313" key="4">
    <source>
        <dbReference type="Proteomes" id="UP001383192"/>
    </source>
</evidence>
<dbReference type="Proteomes" id="UP001383192">
    <property type="component" value="Unassembled WGS sequence"/>
</dbReference>
<comment type="caution">
    <text evidence="3">The sequence shown here is derived from an EMBL/GenBank/DDBJ whole genome shotgun (WGS) entry which is preliminary data.</text>
</comment>
<dbReference type="EMBL" id="JAYKXP010000040">
    <property type="protein sequence ID" value="KAK7039080.1"/>
    <property type="molecule type" value="Genomic_DNA"/>
</dbReference>
<keyword evidence="2" id="KW-0812">Transmembrane</keyword>
<evidence type="ECO:0000256" key="2">
    <source>
        <dbReference type="SAM" id="Phobius"/>
    </source>
</evidence>
<feature type="compositionally biased region" description="Polar residues" evidence="1">
    <location>
        <begin position="190"/>
        <end position="221"/>
    </location>
</feature>
<evidence type="ECO:0000313" key="3">
    <source>
        <dbReference type="EMBL" id="KAK7039080.1"/>
    </source>
</evidence>
<organism evidence="3 4">
    <name type="scientific">Paramarasmius palmivorus</name>
    <dbReference type="NCBI Taxonomy" id="297713"/>
    <lineage>
        <taxon>Eukaryota</taxon>
        <taxon>Fungi</taxon>
        <taxon>Dikarya</taxon>
        <taxon>Basidiomycota</taxon>
        <taxon>Agaricomycotina</taxon>
        <taxon>Agaricomycetes</taxon>
        <taxon>Agaricomycetidae</taxon>
        <taxon>Agaricales</taxon>
        <taxon>Marasmiineae</taxon>
        <taxon>Marasmiaceae</taxon>
        <taxon>Paramarasmius</taxon>
    </lineage>
</organism>
<feature type="region of interest" description="Disordered" evidence="1">
    <location>
        <begin position="190"/>
        <end position="223"/>
    </location>
</feature>
<name>A0AAW0CJ12_9AGAR</name>
<dbReference type="AlphaFoldDB" id="A0AAW0CJ12"/>
<sequence>MSTQAAGFILSSDIRPNTSNLGVTTLGLAGSEALSITAAAIGLNNVLLSALIGTVSSKMGHFSSHFAAFKIWDMSHELVTYLGAKARNIYGTIIVATLESGLLYSAYLSVVVSLGLDLIRRKDSWETSFSETNYAFETRNKAFAVCVRIWAPIAGIASTIIIVRVALGISFDEVHTTLQSMHFAAVPAPNENTSINSPNGDMTSISQPRTFSQPNNSQSGLGSEGVVEQAILSDADHALPCTARVPDQV</sequence>
<gene>
    <name evidence="3" type="ORF">VNI00_010244</name>
</gene>
<keyword evidence="2" id="KW-0472">Membrane</keyword>
<reference evidence="3 4" key="1">
    <citation type="submission" date="2024-01" db="EMBL/GenBank/DDBJ databases">
        <title>A draft genome for a cacao thread blight-causing isolate of Paramarasmius palmivorus.</title>
        <authorList>
            <person name="Baruah I.K."/>
            <person name="Bukari Y."/>
            <person name="Amoako-Attah I."/>
            <person name="Meinhardt L.W."/>
            <person name="Bailey B.A."/>
            <person name="Cohen S.P."/>
        </authorList>
    </citation>
    <scope>NUCLEOTIDE SEQUENCE [LARGE SCALE GENOMIC DNA]</scope>
    <source>
        <strain evidence="3 4">GH-12</strain>
    </source>
</reference>
<feature type="transmembrane region" description="Helical" evidence="2">
    <location>
        <begin position="149"/>
        <end position="171"/>
    </location>
</feature>
<protein>
    <submittedName>
        <fullName evidence="3">Uncharacterized protein</fullName>
    </submittedName>
</protein>
<keyword evidence="2" id="KW-1133">Transmembrane helix</keyword>
<proteinExistence type="predicted"/>
<keyword evidence="4" id="KW-1185">Reference proteome</keyword>